<name>A0A0V0T8Z0_9BILA</name>
<dbReference type="InterPro" id="IPR043128">
    <property type="entry name" value="Rev_trsase/Diguanyl_cyclase"/>
</dbReference>
<dbReference type="PANTHER" id="PTHR24559:SF444">
    <property type="entry name" value="REVERSE TRANSCRIPTASE DOMAIN-CONTAINING PROTEIN"/>
    <property type="match status" value="1"/>
</dbReference>
<feature type="region of interest" description="Disordered" evidence="1">
    <location>
        <begin position="243"/>
        <end position="263"/>
    </location>
</feature>
<protein>
    <submittedName>
        <fullName evidence="2">Transposon Ty3-I Gag-Pol polyprotein</fullName>
    </submittedName>
</protein>
<proteinExistence type="predicted"/>
<dbReference type="Gene3D" id="3.10.10.10">
    <property type="entry name" value="HIV Type 1 Reverse Transcriptase, subunit A, domain 1"/>
    <property type="match status" value="1"/>
</dbReference>
<reference evidence="2 3" key="1">
    <citation type="submission" date="2015-01" db="EMBL/GenBank/DDBJ databases">
        <title>Evolution of Trichinella species and genotypes.</title>
        <authorList>
            <person name="Korhonen P.K."/>
            <person name="Edoardo P."/>
            <person name="Giuseppe L.R."/>
            <person name="Gasser R.B."/>
        </authorList>
    </citation>
    <scope>NUCLEOTIDE SEQUENCE [LARGE SCALE GENOMIC DNA]</scope>
    <source>
        <strain evidence="2">ISS417</strain>
    </source>
</reference>
<keyword evidence="3" id="KW-1185">Reference proteome</keyword>
<evidence type="ECO:0000313" key="3">
    <source>
        <dbReference type="Proteomes" id="UP000055048"/>
    </source>
</evidence>
<evidence type="ECO:0000256" key="1">
    <source>
        <dbReference type="SAM" id="MobiDB-lite"/>
    </source>
</evidence>
<dbReference type="Proteomes" id="UP000055048">
    <property type="component" value="Unassembled WGS sequence"/>
</dbReference>
<dbReference type="STRING" id="144512.A0A0V0T8Z0"/>
<gene>
    <name evidence="2" type="primary">TY3B-I</name>
    <name evidence="2" type="ORF">T05_4892</name>
</gene>
<dbReference type="Gene3D" id="3.30.70.270">
    <property type="match status" value="2"/>
</dbReference>
<accession>A0A0V0T8Z0</accession>
<feature type="region of interest" description="Disordered" evidence="1">
    <location>
        <begin position="103"/>
        <end position="135"/>
    </location>
</feature>
<dbReference type="EMBL" id="JYDJ01000434">
    <property type="protein sequence ID" value="KRX35502.1"/>
    <property type="molecule type" value="Genomic_DNA"/>
</dbReference>
<dbReference type="SUPFAM" id="SSF56672">
    <property type="entry name" value="DNA/RNA polymerases"/>
    <property type="match status" value="1"/>
</dbReference>
<feature type="compositionally biased region" description="Basic and acidic residues" evidence="1">
    <location>
        <begin position="104"/>
        <end position="116"/>
    </location>
</feature>
<comment type="caution">
    <text evidence="2">The sequence shown here is derived from an EMBL/GenBank/DDBJ whole genome shotgun (WGS) entry which is preliminary data.</text>
</comment>
<organism evidence="2 3">
    <name type="scientific">Trichinella murrelli</name>
    <dbReference type="NCBI Taxonomy" id="144512"/>
    <lineage>
        <taxon>Eukaryota</taxon>
        <taxon>Metazoa</taxon>
        <taxon>Ecdysozoa</taxon>
        <taxon>Nematoda</taxon>
        <taxon>Enoplea</taxon>
        <taxon>Dorylaimia</taxon>
        <taxon>Trichinellida</taxon>
        <taxon>Trichinellidae</taxon>
        <taxon>Trichinella</taxon>
    </lineage>
</organism>
<dbReference type="InterPro" id="IPR053134">
    <property type="entry name" value="RNA-dir_DNA_polymerase"/>
</dbReference>
<dbReference type="AlphaFoldDB" id="A0A0V0T8Z0"/>
<dbReference type="InterPro" id="IPR043502">
    <property type="entry name" value="DNA/RNA_pol_sf"/>
</dbReference>
<dbReference type="PANTHER" id="PTHR24559">
    <property type="entry name" value="TRANSPOSON TY3-I GAG-POL POLYPROTEIN"/>
    <property type="match status" value="1"/>
</dbReference>
<feature type="compositionally biased region" description="Basic and acidic residues" evidence="1">
    <location>
        <begin position="244"/>
        <end position="256"/>
    </location>
</feature>
<dbReference type="CDD" id="cd01647">
    <property type="entry name" value="RT_LTR"/>
    <property type="match status" value="1"/>
</dbReference>
<evidence type="ECO:0000313" key="2">
    <source>
        <dbReference type="EMBL" id="KRX35502.1"/>
    </source>
</evidence>
<sequence length="535" mass="59371">MTVLIFWLGPPPAFRPEMNSVEGKEWLEDFLCVSRVPPSDHGVRLLGTYGPEESTGWLIERFHAMQQREGQTIEQYAQKVEEVGRRAGVSECDLMVSKVMQSEEDFHQRRQSHTGERVQSQRKLKRPSPSVDTRGQELTAVLIAVAWATSDASAPTKGAETTYSQRARRAADYETAGASIKELLKREKCTIKGYVRIEHAPAPAGQLGISAAVSANSRGVRPHLGADAEKPGDWARALVGGAECSRRTEGRPRKNEPCPTPHRERRVSARKCYSAGVIEPASGPWSSPVVMVRKKDGSPLFCVDYRELNAVTRVDARPIPHIDDTLDAVPEAKWSSTLDLASWQGHVIWSISWQDVKEIQQFLCLASCYRRFIKNVAGPALDLIQLWRQVDVDRVHRELESLLELLKKALLDEEKLMTALYLRTPPFVPVSTADWPHLRGLPGCRNLRSGMAAIWTWSHSMISPIVLPLAAACEMEKRKPVRVDATTEVENYPFCAAGERLGAYPGGQHLANPVPDGVITELLTGNDAIARSASI</sequence>